<dbReference type="KEGG" id="lant:TUM19329_01520"/>
<sequence length="261" mass="30776">MKTVFLDTSTINEIHDNGFKPNENNFIFYVGPYVTYELSKAKKRRESLFKLITTLKPFYLCQRAHLYKQEVNHLIYGESLAYTAGPLLKEAYDKRMSNPALIDQSEFRNFIEQREEGIRLFRDNNYQNLRKHKLPNFNEFKQQFFSREDLVKIVYEWIYHTIKSTKERWHVEKILHNINSLPAHRTLINTRLYLYYLALKNGAIPARNRFADSLQLIEASHSSVFASNDKNLLKIVPHINPDIELMTFQDGVLIPVKTTAS</sequence>
<dbReference type="RefSeq" id="WP_173235622.1">
    <property type="nucleotide sequence ID" value="NZ_AP022839.1"/>
</dbReference>
<name>A0A6F8T002_9GAMM</name>
<keyword evidence="2" id="KW-1185">Reference proteome</keyword>
<accession>A0A6F8T002</accession>
<proteinExistence type="predicted"/>
<evidence type="ECO:0000313" key="2">
    <source>
        <dbReference type="Proteomes" id="UP000502894"/>
    </source>
</evidence>
<evidence type="ECO:0000313" key="1">
    <source>
        <dbReference type="EMBL" id="BCA93791.1"/>
    </source>
</evidence>
<protein>
    <submittedName>
        <fullName evidence="1">Uncharacterized protein</fullName>
    </submittedName>
</protein>
<dbReference type="Proteomes" id="UP000502894">
    <property type="component" value="Chromosome"/>
</dbReference>
<dbReference type="AlphaFoldDB" id="A0A6F8T002"/>
<gene>
    <name evidence="1" type="ORF">TUM19329_01520</name>
</gene>
<reference evidence="1" key="1">
    <citation type="journal article" date="2020" name="Microbiol. Resour. Announc.">
        <title>Complete Genome Sequence of Novel Psychrotolerant Legionella Strain TUM19329, Isolated from Antarctic Lake Sediment.</title>
        <authorList>
            <person name="Shimada S."/>
            <person name="Nakai R."/>
            <person name="Aoki K."/>
            <person name="Shimoeda N."/>
            <person name="Ohno G."/>
            <person name="Miyazaki Y."/>
            <person name="Kudoh S."/>
            <person name="Imura S."/>
            <person name="Watanabe K."/>
            <person name="Ishii Y."/>
            <person name="Tateda K."/>
        </authorList>
    </citation>
    <scope>NUCLEOTIDE SEQUENCE [LARGE SCALE GENOMIC DNA]</scope>
    <source>
        <strain evidence="1">TUM19329</strain>
    </source>
</reference>
<organism evidence="1 2">
    <name type="scientific">Legionella antarctica</name>
    <dbReference type="NCBI Taxonomy" id="2708020"/>
    <lineage>
        <taxon>Bacteria</taxon>
        <taxon>Pseudomonadati</taxon>
        <taxon>Pseudomonadota</taxon>
        <taxon>Gammaproteobacteria</taxon>
        <taxon>Legionellales</taxon>
        <taxon>Legionellaceae</taxon>
        <taxon>Legionella</taxon>
    </lineage>
</organism>
<dbReference type="EMBL" id="AP022839">
    <property type="protein sequence ID" value="BCA93791.1"/>
    <property type="molecule type" value="Genomic_DNA"/>
</dbReference>